<evidence type="ECO:0000256" key="1">
    <source>
        <dbReference type="SAM" id="MobiDB-lite"/>
    </source>
</evidence>
<organism evidence="3 4">
    <name type="scientific">Nocardioides panacis</name>
    <dbReference type="NCBI Taxonomy" id="2849501"/>
    <lineage>
        <taxon>Bacteria</taxon>
        <taxon>Bacillati</taxon>
        <taxon>Actinomycetota</taxon>
        <taxon>Actinomycetes</taxon>
        <taxon>Propionibacteriales</taxon>
        <taxon>Nocardioidaceae</taxon>
        <taxon>Nocardioides</taxon>
    </lineage>
</organism>
<keyword evidence="4" id="KW-1185">Reference proteome</keyword>
<proteinExistence type="predicted"/>
<protein>
    <submittedName>
        <fullName evidence="3">GNAT family N-acetyltransferase</fullName>
    </submittedName>
</protein>
<evidence type="ECO:0000259" key="2">
    <source>
        <dbReference type="PROSITE" id="PS51186"/>
    </source>
</evidence>
<dbReference type="AlphaFoldDB" id="A0A975SW45"/>
<dbReference type="KEGG" id="nps:KRR39_15410"/>
<reference evidence="3" key="1">
    <citation type="submission" date="2021-06" db="EMBL/GenBank/DDBJ databases">
        <title>Complete genome sequence of Nocardioides sp. G188.</title>
        <authorList>
            <person name="Im W.-T."/>
        </authorList>
    </citation>
    <scope>NUCLEOTIDE SEQUENCE</scope>
    <source>
        <strain evidence="3">G188</strain>
    </source>
</reference>
<feature type="domain" description="N-acetyltransferase" evidence="2">
    <location>
        <begin position="146"/>
        <end position="299"/>
    </location>
</feature>
<dbReference type="Pfam" id="PF00583">
    <property type="entry name" value="Acetyltransf_1"/>
    <property type="match status" value="1"/>
</dbReference>
<dbReference type="RefSeq" id="WP_216938232.1">
    <property type="nucleotide sequence ID" value="NZ_CP077062.1"/>
</dbReference>
<evidence type="ECO:0000313" key="3">
    <source>
        <dbReference type="EMBL" id="QWZ06897.1"/>
    </source>
</evidence>
<accession>A0A975SW45</accession>
<dbReference type="CDD" id="cd04301">
    <property type="entry name" value="NAT_SF"/>
    <property type="match status" value="1"/>
</dbReference>
<feature type="region of interest" description="Disordered" evidence="1">
    <location>
        <begin position="126"/>
        <end position="145"/>
    </location>
</feature>
<dbReference type="PROSITE" id="PS51186">
    <property type="entry name" value="GNAT"/>
    <property type="match status" value="1"/>
</dbReference>
<name>A0A975SW45_9ACTN</name>
<dbReference type="InterPro" id="IPR000182">
    <property type="entry name" value="GNAT_dom"/>
</dbReference>
<dbReference type="EMBL" id="CP077062">
    <property type="protein sequence ID" value="QWZ06897.1"/>
    <property type="molecule type" value="Genomic_DNA"/>
</dbReference>
<evidence type="ECO:0000313" key="4">
    <source>
        <dbReference type="Proteomes" id="UP000683575"/>
    </source>
</evidence>
<sequence length="318" mass="33278">MTDELVLRAPDSWGMVDVAELIEEAGGGQVTVGTCTEHALVDGPIQYLHGLRRLAHDSATLAEVLGRLLDATPASPHATDLSAVQDTLSVTVGPHQVVLRRTAPFTATEHARAVAFAEVASELLTPSPASDEEGPVAPTPASPDAPTVRLATFDDTASLIRMHARCSADSVYRRYATPLARIDDRFARRLLLAGNGALVATVGDEVVGIASISTCENAIAEVSLLVEDGWQRRGIGTRLLSGAARLARGHGAADVVLRSRTHNPALMSLAFASGLRARIRLDGDTVVVTVGVDGLKPLTMVPAATARKASIAEQSTPA</sequence>
<dbReference type="GO" id="GO:0016747">
    <property type="term" value="F:acyltransferase activity, transferring groups other than amino-acyl groups"/>
    <property type="evidence" value="ECO:0007669"/>
    <property type="project" value="InterPro"/>
</dbReference>
<dbReference type="Proteomes" id="UP000683575">
    <property type="component" value="Chromosome"/>
</dbReference>
<gene>
    <name evidence="3" type="ORF">KRR39_15410</name>
</gene>